<evidence type="ECO:0000313" key="4">
    <source>
        <dbReference type="EMBL" id="QTH70723.1"/>
    </source>
</evidence>
<keyword evidence="4" id="KW-0482">Metalloprotease</keyword>
<dbReference type="Gene3D" id="3.40.390.10">
    <property type="entry name" value="Collagenase (Catalytic Domain)"/>
    <property type="match status" value="1"/>
</dbReference>
<evidence type="ECO:0000259" key="2">
    <source>
        <dbReference type="Pfam" id="PF16313"/>
    </source>
</evidence>
<dbReference type="AlphaFoldDB" id="A0A975DF86"/>
<organism evidence="4 5">
    <name type="scientific">Pseudoalteromonas xiamenensis</name>
    <dbReference type="NCBI Taxonomy" id="882626"/>
    <lineage>
        <taxon>Bacteria</taxon>
        <taxon>Pseudomonadati</taxon>
        <taxon>Pseudomonadota</taxon>
        <taxon>Gammaproteobacteria</taxon>
        <taxon>Alteromonadales</taxon>
        <taxon>Pseudoalteromonadaceae</taxon>
        <taxon>Pseudoalteromonas</taxon>
    </lineage>
</organism>
<feature type="signal peptide" evidence="1">
    <location>
        <begin position="1"/>
        <end position="24"/>
    </location>
</feature>
<dbReference type="GO" id="GO:0008237">
    <property type="term" value="F:metallopeptidase activity"/>
    <property type="evidence" value="ECO:0007669"/>
    <property type="project" value="UniProtKB-KW"/>
</dbReference>
<dbReference type="Pfam" id="PF17148">
    <property type="entry name" value="DUF5117"/>
    <property type="match status" value="1"/>
</dbReference>
<keyword evidence="5" id="KW-1185">Reference proteome</keyword>
<keyword evidence="4" id="KW-0378">Hydrolase</keyword>
<evidence type="ECO:0000259" key="3">
    <source>
        <dbReference type="Pfam" id="PF17148"/>
    </source>
</evidence>
<gene>
    <name evidence="4" type="ORF">J5O05_12430</name>
</gene>
<dbReference type="InterPro" id="IPR033413">
    <property type="entry name" value="DUF5117"/>
</dbReference>
<feature type="domain" description="DUF5117" evidence="3">
    <location>
        <begin position="85"/>
        <end position="277"/>
    </location>
</feature>
<protein>
    <submittedName>
        <fullName evidence="4">Zinc-dependent metalloprotease</fullName>
    </submittedName>
</protein>
<dbReference type="PANTHER" id="PTHR38478:SF1">
    <property type="entry name" value="ZINC DEPENDENT METALLOPROTEASE DOMAIN LIPOPROTEIN"/>
    <property type="match status" value="1"/>
</dbReference>
<keyword evidence="1" id="KW-0732">Signal</keyword>
<dbReference type="CDD" id="cd04276">
    <property type="entry name" value="ZnMc_MMP_like_2"/>
    <property type="match status" value="1"/>
</dbReference>
<dbReference type="KEGG" id="pxi:J5O05_12430"/>
<dbReference type="Proteomes" id="UP000664904">
    <property type="component" value="Chromosome"/>
</dbReference>
<name>A0A975DF86_9GAMM</name>
<dbReference type="InterPro" id="IPR032534">
    <property type="entry name" value="EcxA_zinc-bd"/>
</dbReference>
<evidence type="ECO:0000313" key="5">
    <source>
        <dbReference type="Proteomes" id="UP000664904"/>
    </source>
</evidence>
<feature type="chain" id="PRO_5036872551" evidence="1">
    <location>
        <begin position="25"/>
        <end position="810"/>
    </location>
</feature>
<sequence length="810" mass="90193">MPKTKFIKHATSALLLTMITQAHAAIKSIDSFTETFNHFPGFYSVYVDPQTANVYLDVDKLDKPFLLQHSLPYGVGSNDIGLDRGQLGGTYVAQFERIGDKVLLKALNTYYRASAENAAEKQSVQEAFASSVLQGFKVVAEDSDSVLIDYTPYLMSDVHGVSRRLADTKQGNFSLDNARSAVFLPRTKAFVKNTELEATLTFGGSNPGEYIKQVSADPYAVTVHQHHSLIELPDDKYQPRQFHPQSGYWSIEHKDYSAPLGQSMYVRYIPRHRLEKKDPSAAVSEAVEPIIYYLDPGVPEPVRSALLEGASWWNGAFEAAGYKNAFQVKMLPESADPMDVRYNVIQWVHRATRGWSYGSSVIDPRTGEILKGHVTLGSLRVRQDILIAESLAAPFKTGNETNETLQAMALDRIRQLSAHEVGHTLGIAHNFSASVKDRASVMDYPHPLLSISDKGELDVTQGYDKGIGIWDKQVIKYGYGDFTQSTQNNALKAVLAENKTLGLEFISDDDARAQGGSHPTAHLWDNGNDPADELNRVLEIRQKALSRFGIENLKNGEALSQLEERLVPLYLFHRYQVEAAVKLIGGEDYSYEVREEGQTPHGIQVVARERQLAALKAILKTLTPKELMIPESVLALVPPKAYGEYKTRESVVGRTGLSFDAMALPEVAAAQSLTLLLNPERVNRLIQQKARDSKNLGLDTVLFRTYQQVFETEEKTGMALLLSQRTQILAAKQFAEMSVSDKVSPEAQAMFKRFVHKLAELPQDASLFDSNKIGKATFKVYLAEQIRWFQEHGKWADGFKALPLPPGSPI</sequence>
<dbReference type="RefSeq" id="WP_208842307.1">
    <property type="nucleotide sequence ID" value="NZ_CP072133.1"/>
</dbReference>
<dbReference type="InterPro" id="IPR024079">
    <property type="entry name" value="MetalloPept_cat_dom_sf"/>
</dbReference>
<dbReference type="InterPro" id="IPR034032">
    <property type="entry name" value="Zn_MMP-like_bac"/>
</dbReference>
<dbReference type="Pfam" id="PF16313">
    <property type="entry name" value="DUF4953"/>
    <property type="match status" value="1"/>
</dbReference>
<keyword evidence="4" id="KW-0645">Protease</keyword>
<dbReference type="PANTHER" id="PTHR38478">
    <property type="entry name" value="PEPTIDASE M1A AND M12B"/>
    <property type="match status" value="1"/>
</dbReference>
<accession>A0A975DF86</accession>
<reference evidence="4" key="1">
    <citation type="submission" date="2021-03" db="EMBL/GenBank/DDBJ databases">
        <title>Complete Genome of Pseudoalteromonas xiamenensis STKMTI.2, a new potential marine bacterium producing anti-Vibrio compounds.</title>
        <authorList>
            <person name="Handayani D.P."/>
            <person name="Isnansetyo A."/>
            <person name="Istiqomah I."/>
            <person name="Jumina J."/>
        </authorList>
    </citation>
    <scope>NUCLEOTIDE SEQUENCE</scope>
    <source>
        <strain evidence="4">STKMTI.2</strain>
    </source>
</reference>
<dbReference type="EMBL" id="CP072133">
    <property type="protein sequence ID" value="QTH70723.1"/>
    <property type="molecule type" value="Genomic_DNA"/>
</dbReference>
<proteinExistence type="predicted"/>
<feature type="domain" description="EcxA zinc-binding" evidence="2">
    <location>
        <begin position="403"/>
        <end position="715"/>
    </location>
</feature>
<dbReference type="SUPFAM" id="SSF55486">
    <property type="entry name" value="Metalloproteases ('zincins'), catalytic domain"/>
    <property type="match status" value="1"/>
</dbReference>
<evidence type="ECO:0000256" key="1">
    <source>
        <dbReference type="SAM" id="SignalP"/>
    </source>
</evidence>